<dbReference type="InterPro" id="IPR013780">
    <property type="entry name" value="Glyco_hydro_b"/>
</dbReference>
<dbReference type="PATRIC" id="fig|1432052.4.peg.5236"/>
<dbReference type="PANTHER" id="PTHR43576:SF3">
    <property type="entry name" value="ALPHA-L-ARABINOFURANOSIDASE C"/>
    <property type="match status" value="1"/>
</dbReference>
<evidence type="ECO:0000256" key="4">
    <source>
        <dbReference type="ARBA" id="ARBA00011165"/>
    </source>
</evidence>
<comment type="subunit">
    <text evidence="4">Homohexamer; trimer of dimers.</text>
</comment>
<accession>A0A1E3A6S8</accession>
<comment type="catalytic activity">
    <reaction evidence="1">
        <text>Hydrolysis of terminal non-reducing alpha-L-arabinofuranoside residues in alpha-L-arabinosides.</text>
        <dbReference type="EC" id="3.2.1.55"/>
    </reaction>
</comment>
<sequence length="507" mass="57653">MKNAEIIYNKNFTIGEVDRRMYGSFVEHLGRCVYNGIYQPGHPAADQHGFRNDVKELIKELGVTAIRYPGGNFVSGYDWKDGIGPRENRPVRKEMAWNVLETNEVGTDEFARFAEECGTEVLMAVNLGTGTPKEAAELVDYCNTDKGTYWSDLRRTNGTEKPHDFKVWCLGNEMDGEWQINMLKAGEYARKAKETAKMMKWMDPTAELIACGTCTNEVGHSSYGDWDLTVLEETYDYIDYLSLHRYFNYDPNKQLFYPMHDDESDIPFFFRDLQDYLNTIISACDFVKGKKRSDKTIHISFDEWGVITEAGAVPGGVSQEFGFANFRQLDAVIYGGLLCTFLNHSDRVKIACQSLLVNEGGMITTDPFGKAIRQATFYPFRDAAAYGKGITLKGIASMPSAVTNHHGEQETVTAACVYNEEKNEITVFATNCEMQEDVSLNLCFEQFGELKGIEWRELYDDDPYAKNTFAEEFRVAPITKELPNTHEGRITLNLKKHSWNVLRFKVN</sequence>
<evidence type="ECO:0000256" key="2">
    <source>
        <dbReference type="ARBA" id="ARBA00004881"/>
    </source>
</evidence>
<comment type="similarity">
    <text evidence="3">Belongs to the glycosyl hydrolase 51 family.</text>
</comment>
<comment type="caution">
    <text evidence="10">The sequence shown here is derived from an EMBL/GenBank/DDBJ whole genome shotgun (WGS) entry which is preliminary data.</text>
</comment>
<dbReference type="GO" id="GO:0000272">
    <property type="term" value="P:polysaccharide catabolic process"/>
    <property type="evidence" value="ECO:0007669"/>
    <property type="project" value="TreeGrafter"/>
</dbReference>
<reference evidence="10 11" key="1">
    <citation type="submission" date="2016-07" db="EMBL/GenBank/DDBJ databases">
        <title>Characterization of isolates of Eisenbergiella tayi derived from blood cultures, using whole genome sequencing.</title>
        <authorList>
            <person name="Burdz T."/>
            <person name="Wiebe D."/>
            <person name="Huynh C."/>
            <person name="Bernard K."/>
        </authorList>
    </citation>
    <scope>NUCLEOTIDE SEQUENCE [LARGE SCALE GENOMIC DNA]</scope>
    <source>
        <strain evidence="10 11">NML 110608</strain>
    </source>
</reference>
<dbReference type="InterPro" id="IPR010720">
    <property type="entry name" value="Alpha-L-AF_C"/>
</dbReference>
<dbReference type="GO" id="GO:0046556">
    <property type="term" value="F:alpha-L-arabinofuranosidase activity"/>
    <property type="evidence" value="ECO:0007669"/>
    <property type="project" value="UniProtKB-EC"/>
</dbReference>
<dbReference type="Proteomes" id="UP000094067">
    <property type="component" value="Unassembled WGS sequence"/>
</dbReference>
<feature type="domain" description="Alpha-L-arabinofuranosidase C-terminal" evidence="9">
    <location>
        <begin position="302"/>
        <end position="498"/>
    </location>
</feature>
<evidence type="ECO:0000259" key="9">
    <source>
        <dbReference type="SMART" id="SM00813"/>
    </source>
</evidence>
<keyword evidence="8 10" id="KW-0326">Glycosidase</keyword>
<dbReference type="EC" id="3.2.1.55" evidence="5"/>
<evidence type="ECO:0000256" key="3">
    <source>
        <dbReference type="ARBA" id="ARBA00007186"/>
    </source>
</evidence>
<evidence type="ECO:0000256" key="8">
    <source>
        <dbReference type="ARBA" id="ARBA00023295"/>
    </source>
</evidence>
<gene>
    <name evidence="10" type="primary">abfA_4</name>
    <name evidence="10" type="ORF">BEI61_04719</name>
</gene>
<protein>
    <recommendedName>
        <fullName evidence="5">non-reducing end alpha-L-arabinofuranosidase</fullName>
        <ecNumber evidence="5">3.2.1.55</ecNumber>
    </recommendedName>
</protein>
<evidence type="ECO:0000256" key="7">
    <source>
        <dbReference type="ARBA" id="ARBA00023277"/>
    </source>
</evidence>
<dbReference type="Gene3D" id="2.60.40.1180">
    <property type="entry name" value="Golgi alpha-mannosidase II"/>
    <property type="match status" value="1"/>
</dbReference>
<dbReference type="EMBL" id="MCGH01000003">
    <property type="protein sequence ID" value="ODM03916.1"/>
    <property type="molecule type" value="Genomic_DNA"/>
</dbReference>
<keyword evidence="7" id="KW-0119">Carbohydrate metabolism</keyword>
<evidence type="ECO:0000256" key="1">
    <source>
        <dbReference type="ARBA" id="ARBA00001462"/>
    </source>
</evidence>
<keyword evidence="6 10" id="KW-0378">Hydrolase</keyword>
<dbReference type="Gene3D" id="3.20.20.80">
    <property type="entry name" value="Glycosidases"/>
    <property type="match status" value="1"/>
</dbReference>
<evidence type="ECO:0000256" key="6">
    <source>
        <dbReference type="ARBA" id="ARBA00022801"/>
    </source>
</evidence>
<dbReference type="Pfam" id="PF22848">
    <property type="entry name" value="ASD1_dom"/>
    <property type="match status" value="1"/>
</dbReference>
<dbReference type="InterPro" id="IPR055235">
    <property type="entry name" value="ASD1_cat"/>
</dbReference>
<dbReference type="Pfam" id="PF06964">
    <property type="entry name" value="Alpha-L-AF_C"/>
    <property type="match status" value="1"/>
</dbReference>
<name>A0A1E3A6S8_9FIRM</name>
<dbReference type="SUPFAM" id="SSF51011">
    <property type="entry name" value="Glycosyl hydrolase domain"/>
    <property type="match status" value="1"/>
</dbReference>
<evidence type="ECO:0000313" key="11">
    <source>
        <dbReference type="Proteomes" id="UP000094067"/>
    </source>
</evidence>
<dbReference type="PANTHER" id="PTHR43576">
    <property type="entry name" value="ALPHA-L-ARABINOFURANOSIDASE C-RELATED"/>
    <property type="match status" value="1"/>
</dbReference>
<dbReference type="RefSeq" id="WP_069154215.1">
    <property type="nucleotide sequence ID" value="NZ_MCGH01000003.1"/>
</dbReference>
<evidence type="ECO:0000256" key="5">
    <source>
        <dbReference type="ARBA" id="ARBA00012670"/>
    </source>
</evidence>
<proteinExistence type="inferred from homology"/>
<dbReference type="SMART" id="SM00813">
    <property type="entry name" value="Alpha-L-AF_C"/>
    <property type="match status" value="1"/>
</dbReference>
<dbReference type="GO" id="GO:0046373">
    <property type="term" value="P:L-arabinose metabolic process"/>
    <property type="evidence" value="ECO:0007669"/>
    <property type="project" value="InterPro"/>
</dbReference>
<dbReference type="AlphaFoldDB" id="A0A1E3A6S8"/>
<dbReference type="SUPFAM" id="SSF51445">
    <property type="entry name" value="(Trans)glycosidases"/>
    <property type="match status" value="1"/>
</dbReference>
<comment type="pathway">
    <text evidence="2">Glycan metabolism.</text>
</comment>
<evidence type="ECO:0000313" key="10">
    <source>
        <dbReference type="EMBL" id="ODM03916.1"/>
    </source>
</evidence>
<organism evidence="10 11">
    <name type="scientific">Eisenbergiella tayi</name>
    <dbReference type="NCBI Taxonomy" id="1432052"/>
    <lineage>
        <taxon>Bacteria</taxon>
        <taxon>Bacillati</taxon>
        <taxon>Bacillota</taxon>
        <taxon>Clostridia</taxon>
        <taxon>Lachnospirales</taxon>
        <taxon>Lachnospiraceae</taxon>
        <taxon>Eisenbergiella</taxon>
    </lineage>
</organism>
<dbReference type="InterPro" id="IPR017853">
    <property type="entry name" value="GH"/>
</dbReference>